<comment type="similarity">
    <text evidence="1">Belongs to the P(II) protein family.</text>
</comment>
<gene>
    <name evidence="2" type="primary">glnB_3</name>
    <name evidence="2" type="ORF">CLVI_05000</name>
</gene>
<name>A0A2T0BIY3_9CLOT</name>
<evidence type="ECO:0000313" key="3">
    <source>
        <dbReference type="Proteomes" id="UP000239471"/>
    </source>
</evidence>
<dbReference type="Gene3D" id="3.30.70.120">
    <property type="match status" value="1"/>
</dbReference>
<dbReference type="Pfam" id="PF00543">
    <property type="entry name" value="P-II"/>
    <property type="match status" value="1"/>
</dbReference>
<dbReference type="GO" id="GO:0005524">
    <property type="term" value="F:ATP binding"/>
    <property type="evidence" value="ECO:0007669"/>
    <property type="project" value="TreeGrafter"/>
</dbReference>
<dbReference type="RefSeq" id="WP_106058542.1">
    <property type="nucleotide sequence ID" value="NZ_PVXQ01000004.1"/>
</dbReference>
<dbReference type="OrthoDB" id="9802729at2"/>
<dbReference type="GO" id="GO:0005829">
    <property type="term" value="C:cytosol"/>
    <property type="evidence" value="ECO:0007669"/>
    <property type="project" value="TreeGrafter"/>
</dbReference>
<protein>
    <submittedName>
        <fullName evidence="2">Nitrogen regulatory protein P-II</fullName>
    </submittedName>
</protein>
<reference evidence="2 3" key="1">
    <citation type="submission" date="2018-03" db="EMBL/GenBank/DDBJ databases">
        <title>Genome sequence of Clostridium vincentii DSM 10228.</title>
        <authorList>
            <person name="Poehlein A."/>
            <person name="Daniel R."/>
        </authorList>
    </citation>
    <scope>NUCLEOTIDE SEQUENCE [LARGE SCALE GENOMIC DNA]</scope>
    <source>
        <strain evidence="2 3">DSM 10228</strain>
    </source>
</reference>
<dbReference type="SUPFAM" id="SSF54913">
    <property type="entry name" value="GlnB-like"/>
    <property type="match status" value="1"/>
</dbReference>
<dbReference type="PROSITE" id="PS51343">
    <property type="entry name" value="PII_GLNB_DOM"/>
    <property type="match status" value="1"/>
</dbReference>
<dbReference type="InterPro" id="IPR002187">
    <property type="entry name" value="N-reg_PII"/>
</dbReference>
<dbReference type="InterPro" id="IPR011322">
    <property type="entry name" value="N-reg_PII-like_a/b"/>
</dbReference>
<sequence length="112" mass="12412">MKKIEAIIRPEKLEELKDALHTAQVAGITLSQVLGCGQQMGWTEHYRSNEVLINVLPKVEIKIVVDDDKVEDIVKIIIDTTRTGEVGDGKIFVSDIIDCIRIRTGDRGTAAL</sequence>
<evidence type="ECO:0000313" key="2">
    <source>
        <dbReference type="EMBL" id="PRR83846.1"/>
    </source>
</evidence>
<dbReference type="PANTHER" id="PTHR30115:SF11">
    <property type="entry name" value="NITROGEN REGULATORY PROTEIN P-II HOMOLOG"/>
    <property type="match status" value="1"/>
</dbReference>
<evidence type="ECO:0000256" key="1">
    <source>
        <dbReference type="RuleBase" id="RU003936"/>
    </source>
</evidence>
<dbReference type="GO" id="GO:0030234">
    <property type="term" value="F:enzyme regulator activity"/>
    <property type="evidence" value="ECO:0007669"/>
    <property type="project" value="InterPro"/>
</dbReference>
<proteinExistence type="inferred from homology"/>
<dbReference type="SMART" id="SM00938">
    <property type="entry name" value="P-II"/>
    <property type="match status" value="1"/>
</dbReference>
<accession>A0A2T0BIY3</accession>
<dbReference type="InterPro" id="IPR015867">
    <property type="entry name" value="N-reg_PII/ATP_PRibTrfase_C"/>
</dbReference>
<dbReference type="EMBL" id="PVXQ01000004">
    <property type="protein sequence ID" value="PRR83846.1"/>
    <property type="molecule type" value="Genomic_DNA"/>
</dbReference>
<comment type="caution">
    <text evidence="2">The sequence shown here is derived from an EMBL/GenBank/DDBJ whole genome shotgun (WGS) entry which is preliminary data.</text>
</comment>
<dbReference type="PROSITE" id="PS00638">
    <property type="entry name" value="PII_GLNB_CTER"/>
    <property type="match status" value="1"/>
</dbReference>
<keyword evidence="3" id="KW-1185">Reference proteome</keyword>
<dbReference type="PRINTS" id="PR00340">
    <property type="entry name" value="PIIGLNB"/>
</dbReference>
<dbReference type="PANTHER" id="PTHR30115">
    <property type="entry name" value="NITROGEN REGULATORY PROTEIN P-II"/>
    <property type="match status" value="1"/>
</dbReference>
<dbReference type="InterPro" id="IPR017918">
    <property type="entry name" value="N-reg_PII_CS"/>
</dbReference>
<dbReference type="Proteomes" id="UP000239471">
    <property type="component" value="Unassembled WGS sequence"/>
</dbReference>
<dbReference type="GO" id="GO:0006808">
    <property type="term" value="P:regulation of nitrogen utilization"/>
    <property type="evidence" value="ECO:0007669"/>
    <property type="project" value="InterPro"/>
</dbReference>
<organism evidence="2 3">
    <name type="scientific">Clostridium vincentii</name>
    <dbReference type="NCBI Taxonomy" id="52704"/>
    <lineage>
        <taxon>Bacteria</taxon>
        <taxon>Bacillati</taxon>
        <taxon>Bacillota</taxon>
        <taxon>Clostridia</taxon>
        <taxon>Eubacteriales</taxon>
        <taxon>Clostridiaceae</taxon>
        <taxon>Clostridium</taxon>
    </lineage>
</organism>
<dbReference type="AlphaFoldDB" id="A0A2T0BIY3"/>